<organism evidence="1 2">
    <name type="scientific">Tetranychus urticae</name>
    <name type="common">Two-spotted spider mite</name>
    <dbReference type="NCBI Taxonomy" id="32264"/>
    <lineage>
        <taxon>Eukaryota</taxon>
        <taxon>Metazoa</taxon>
        <taxon>Ecdysozoa</taxon>
        <taxon>Arthropoda</taxon>
        <taxon>Chelicerata</taxon>
        <taxon>Arachnida</taxon>
        <taxon>Acari</taxon>
        <taxon>Acariformes</taxon>
        <taxon>Trombidiformes</taxon>
        <taxon>Prostigmata</taxon>
        <taxon>Eleutherengona</taxon>
        <taxon>Raphignathae</taxon>
        <taxon>Tetranychoidea</taxon>
        <taxon>Tetranychidae</taxon>
        <taxon>Tetranychus</taxon>
    </lineage>
</organism>
<proteinExistence type="predicted"/>
<sequence>MDSQLIWVSIYNKMSSLVEKVIFKNNWLTFSKTFSSHFDVNVQKM</sequence>
<protein>
    <submittedName>
        <fullName evidence="1">Uncharacterized protein</fullName>
    </submittedName>
</protein>
<accession>T1JS86</accession>
<dbReference type="EMBL" id="CAEY01000458">
    <property type="status" value="NOT_ANNOTATED_CDS"/>
    <property type="molecule type" value="Genomic_DNA"/>
</dbReference>
<reference evidence="1" key="2">
    <citation type="submission" date="2015-06" db="UniProtKB">
        <authorList>
            <consortium name="EnsemblMetazoa"/>
        </authorList>
    </citation>
    <scope>IDENTIFICATION</scope>
</reference>
<dbReference type="AlphaFoldDB" id="T1JS86"/>
<reference evidence="2" key="1">
    <citation type="submission" date="2011-08" db="EMBL/GenBank/DDBJ databases">
        <authorList>
            <person name="Rombauts S."/>
        </authorList>
    </citation>
    <scope>NUCLEOTIDE SEQUENCE</scope>
    <source>
        <strain evidence="2">London</strain>
    </source>
</reference>
<keyword evidence="2" id="KW-1185">Reference proteome</keyword>
<dbReference type="EnsemblMetazoa" id="tetur01g09640.1">
    <property type="protein sequence ID" value="tetur01g09640.1"/>
    <property type="gene ID" value="tetur01g09640"/>
</dbReference>
<dbReference type="Proteomes" id="UP000015104">
    <property type="component" value="Unassembled WGS sequence"/>
</dbReference>
<dbReference type="HOGENOM" id="CLU_3208204_0_0_1"/>
<name>T1JS86_TETUR</name>
<evidence type="ECO:0000313" key="1">
    <source>
        <dbReference type="EnsemblMetazoa" id="tetur01g09640.1"/>
    </source>
</evidence>
<evidence type="ECO:0000313" key="2">
    <source>
        <dbReference type="Proteomes" id="UP000015104"/>
    </source>
</evidence>